<name>A0A0M4QYI8_9MICC</name>
<dbReference type="PATRIC" id="fig|656366.3.peg.3422"/>
<gene>
    <name evidence="1" type="ORF">AOC05_15840</name>
</gene>
<evidence type="ECO:0000313" key="1">
    <source>
        <dbReference type="EMBL" id="ALE93448.1"/>
    </source>
</evidence>
<protein>
    <submittedName>
        <fullName evidence="1">Uncharacterized protein</fullName>
    </submittedName>
</protein>
<reference evidence="2" key="1">
    <citation type="submission" date="2015-09" db="EMBL/GenBank/DDBJ databases">
        <title>Complete genome of Arthrobacter alpinus strain R3.8.</title>
        <authorList>
            <person name="See-Too W.S."/>
            <person name="Chan K.G."/>
        </authorList>
    </citation>
    <scope>NUCLEOTIDE SEQUENCE [LARGE SCALE GENOMIC DNA]</scope>
    <source>
        <strain evidence="2">R3.8</strain>
    </source>
</reference>
<accession>A0A0M4QYI8</accession>
<dbReference type="AlphaFoldDB" id="A0A0M4QYI8"/>
<dbReference type="RefSeq" id="WP_062008247.1">
    <property type="nucleotide sequence ID" value="NZ_CP012677.1"/>
</dbReference>
<sequence length="102" mass="10954">MNAWQAWERALEQLQRDAHHAIEQATSRTFADAAGGAHLAWSPPESLGELPAGLAARATALLALQERAATLIAASRTDVEQEIHALTVTRTPVRSVYVDVTG</sequence>
<dbReference type="Proteomes" id="UP000062833">
    <property type="component" value="Chromosome"/>
</dbReference>
<evidence type="ECO:0000313" key="2">
    <source>
        <dbReference type="Proteomes" id="UP000062833"/>
    </source>
</evidence>
<dbReference type="KEGG" id="aaq:AOC05_15840"/>
<proteinExistence type="predicted"/>
<dbReference type="EMBL" id="CP012677">
    <property type="protein sequence ID" value="ALE93448.1"/>
    <property type="molecule type" value="Genomic_DNA"/>
</dbReference>
<organism evidence="1 2">
    <name type="scientific">Arthrobacter alpinus</name>
    <dbReference type="NCBI Taxonomy" id="656366"/>
    <lineage>
        <taxon>Bacteria</taxon>
        <taxon>Bacillati</taxon>
        <taxon>Actinomycetota</taxon>
        <taxon>Actinomycetes</taxon>
        <taxon>Micrococcales</taxon>
        <taxon>Micrococcaceae</taxon>
        <taxon>Arthrobacter</taxon>
    </lineage>
</organism>
<keyword evidence="2" id="KW-1185">Reference proteome</keyword>
<dbReference type="OrthoDB" id="9976786at2"/>